<feature type="transmembrane region" description="Helical" evidence="2">
    <location>
        <begin position="143"/>
        <end position="159"/>
    </location>
</feature>
<dbReference type="OrthoDB" id="9809288at2"/>
<dbReference type="AlphaFoldDB" id="A0A3G8H7X9"/>
<dbReference type="InterPro" id="IPR000415">
    <property type="entry name" value="Nitroreductase-like"/>
</dbReference>
<reference evidence="5" key="1">
    <citation type="submission" date="2018-11" db="EMBL/GenBank/DDBJ databases">
        <title>FDA dAtabase for Regulatory Grade micrObial Sequences (FDA-ARGOS): Supporting development and validation of Infectious Disease Dx tests.</title>
        <authorList>
            <person name="Goldberg B."/>
            <person name="Campos J."/>
            <person name="Tallon L."/>
            <person name="Sadzewicz L."/>
            <person name="Zhao X."/>
            <person name="Vavikolanu K."/>
            <person name="Mehta A."/>
            <person name="Aluvathingal J."/>
            <person name="Nadendla S."/>
            <person name="Geyer C."/>
            <person name="Nandy P."/>
            <person name="Yan Y."/>
            <person name="Sichtig H."/>
        </authorList>
    </citation>
    <scope>NUCLEOTIDE SEQUENCE [LARGE SCALE GENOMIC DNA]</scope>
    <source>
        <strain evidence="5">FDAARGOS_614</strain>
    </source>
</reference>
<proteinExistence type="predicted"/>
<dbReference type="NCBIfam" id="NF008275">
    <property type="entry name" value="PRK11053.1"/>
    <property type="match status" value="1"/>
</dbReference>
<name>A0A3G8H7X9_9BURK</name>
<dbReference type="InterPro" id="IPR029479">
    <property type="entry name" value="Nitroreductase"/>
</dbReference>
<evidence type="ECO:0000313" key="4">
    <source>
        <dbReference type="EMBL" id="AZG16576.1"/>
    </source>
</evidence>
<evidence type="ECO:0000256" key="2">
    <source>
        <dbReference type="SAM" id="Phobius"/>
    </source>
</evidence>
<dbReference type="Pfam" id="PF00881">
    <property type="entry name" value="Nitroreductase"/>
    <property type="match status" value="1"/>
</dbReference>
<organism evidence="4 5">
    <name type="scientific">Cupriavidus pauculus</name>
    <dbReference type="NCBI Taxonomy" id="82633"/>
    <lineage>
        <taxon>Bacteria</taxon>
        <taxon>Pseudomonadati</taxon>
        <taxon>Pseudomonadota</taxon>
        <taxon>Betaproteobacteria</taxon>
        <taxon>Burkholderiales</taxon>
        <taxon>Burkholderiaceae</taxon>
        <taxon>Cupriavidus</taxon>
    </lineage>
</organism>
<sequence>MQVKDAILSRHTVKAYEAGQTLPQEQVDTLLTWLHNSPSSVNSQPWHFVVASTPEGRDTIAQAATGTFAYNHPKIVDASHVIALCMRTDLDEAHLRAVLAQEEADGRFRAEGAREGQDKSRRSYVDLHRYVQRDMPQWMEKQVYLALGGLLLGAAMLGIDATPMEGFDGAALDQALKLRERGLTGVVLVALGRRSEKDFNAGLPKSRLPRETVFTHI</sequence>
<dbReference type="GO" id="GO:0046256">
    <property type="term" value="P:2,4,6-trinitrotoluene catabolic process"/>
    <property type="evidence" value="ECO:0007669"/>
    <property type="project" value="TreeGrafter"/>
</dbReference>
<dbReference type="RefSeq" id="WP_124686307.1">
    <property type="nucleotide sequence ID" value="NZ_CP033970.1"/>
</dbReference>
<dbReference type="KEGG" id="cpau:EHF44_24685"/>
<gene>
    <name evidence="4" type="ORF">EHF44_24685</name>
</gene>
<evidence type="ECO:0000313" key="5">
    <source>
        <dbReference type="Proteomes" id="UP000270411"/>
    </source>
</evidence>
<evidence type="ECO:0000259" key="3">
    <source>
        <dbReference type="Pfam" id="PF00881"/>
    </source>
</evidence>
<dbReference type="Proteomes" id="UP000270411">
    <property type="component" value="Chromosome 2"/>
</dbReference>
<dbReference type="GO" id="GO:0005829">
    <property type="term" value="C:cytosol"/>
    <property type="evidence" value="ECO:0007669"/>
    <property type="project" value="TreeGrafter"/>
</dbReference>
<dbReference type="PANTHER" id="PTHR23026:SF125">
    <property type="entry name" value="OXYGEN-INSENSITIVE NAD(P)H NITROREDUCTASE"/>
    <property type="match status" value="1"/>
</dbReference>
<keyword evidence="2" id="KW-0472">Membrane</keyword>
<dbReference type="InterPro" id="IPR050627">
    <property type="entry name" value="Nitroreductase/BluB"/>
</dbReference>
<dbReference type="EMBL" id="CP033970">
    <property type="protein sequence ID" value="AZG16576.1"/>
    <property type="molecule type" value="Genomic_DNA"/>
</dbReference>
<feature type="domain" description="Nitroreductase" evidence="3">
    <location>
        <begin position="7"/>
        <end position="188"/>
    </location>
</feature>
<protein>
    <submittedName>
        <fullName evidence="4">Oxygen-insensitive NAD(P)H nitroreductase</fullName>
    </submittedName>
</protein>
<keyword evidence="2" id="KW-0812">Transmembrane</keyword>
<dbReference type="GO" id="GO:0046857">
    <property type="term" value="F:oxidoreductase activity, acting on other nitrogenous compounds as donors, with NAD or NADP as acceptor"/>
    <property type="evidence" value="ECO:0007669"/>
    <property type="project" value="TreeGrafter"/>
</dbReference>
<keyword evidence="2" id="KW-1133">Transmembrane helix</keyword>
<keyword evidence="1" id="KW-0520">NAD</keyword>
<dbReference type="PANTHER" id="PTHR23026">
    <property type="entry name" value="NADPH NITROREDUCTASE"/>
    <property type="match status" value="1"/>
</dbReference>
<dbReference type="Gene3D" id="3.40.109.10">
    <property type="entry name" value="NADH Oxidase"/>
    <property type="match status" value="1"/>
</dbReference>
<evidence type="ECO:0000256" key="1">
    <source>
        <dbReference type="ARBA" id="ARBA00023027"/>
    </source>
</evidence>
<dbReference type="SUPFAM" id="SSF55469">
    <property type="entry name" value="FMN-dependent nitroreductase-like"/>
    <property type="match status" value="1"/>
</dbReference>
<accession>A0A3G8H7X9</accession>